<proteinExistence type="predicted"/>
<gene>
    <name evidence="2" type="ORF">IWT25_02163</name>
</gene>
<dbReference type="Pfam" id="PF06810">
    <property type="entry name" value="Phage_scaffold"/>
    <property type="match status" value="1"/>
</dbReference>
<evidence type="ECO:0000256" key="1">
    <source>
        <dbReference type="SAM" id="MobiDB-lite"/>
    </source>
</evidence>
<dbReference type="Proteomes" id="UP000198414">
    <property type="component" value="Unassembled WGS sequence"/>
</dbReference>
<name>A0A1Z5IYV0_9LACO</name>
<evidence type="ECO:0000313" key="2">
    <source>
        <dbReference type="EMBL" id="GAX06816.1"/>
    </source>
</evidence>
<dbReference type="RefSeq" id="WP_089121759.1">
    <property type="nucleotide sequence ID" value="NZ_BCMI01000027.1"/>
</dbReference>
<feature type="compositionally biased region" description="Basic and acidic residues" evidence="1">
    <location>
        <begin position="38"/>
        <end position="51"/>
    </location>
</feature>
<dbReference type="EMBL" id="BCMI01000027">
    <property type="protein sequence ID" value="GAX06816.1"/>
    <property type="molecule type" value="Genomic_DNA"/>
</dbReference>
<evidence type="ECO:0000313" key="3">
    <source>
        <dbReference type="Proteomes" id="UP000198414"/>
    </source>
</evidence>
<reference evidence="2 3" key="1">
    <citation type="submission" date="2015-11" db="EMBL/GenBank/DDBJ databases">
        <title>Draft genome sequences of new species of the genus Lactobacillus isolated from orchardgrass silage.</title>
        <authorList>
            <person name="Tohno M."/>
            <person name="Tanizawa Y."/>
            <person name="Arita M."/>
        </authorList>
    </citation>
    <scope>NUCLEOTIDE SEQUENCE [LARGE SCALE GENOMIC DNA]</scope>
    <source>
        <strain evidence="2 3">IWT25</strain>
    </source>
</reference>
<accession>A0A1Z5IYV0</accession>
<organism evidence="2 3">
    <name type="scientific">Secundilactobacillus pentosiphilus</name>
    <dbReference type="NCBI Taxonomy" id="1714682"/>
    <lineage>
        <taxon>Bacteria</taxon>
        <taxon>Bacillati</taxon>
        <taxon>Bacillota</taxon>
        <taxon>Bacilli</taxon>
        <taxon>Lactobacillales</taxon>
        <taxon>Lactobacillaceae</taxon>
        <taxon>Secundilactobacillus</taxon>
    </lineage>
</organism>
<feature type="region of interest" description="Disordered" evidence="1">
    <location>
        <begin position="145"/>
        <end position="193"/>
    </location>
</feature>
<feature type="region of interest" description="Disordered" evidence="1">
    <location>
        <begin position="30"/>
        <end position="51"/>
    </location>
</feature>
<sequence>MKRSELTDLGLNDEQVEGVMKLNNADISPLKSQLTSAEQERDSANSQLTEHEKQLTALKKSAGDNDELKDQISQLQKENKESKTKFEAELAQTQKDNAINLALRDANARDAKAVLPFIDQDTVKLDENGKLTGLTEQLENLKGDHDYLFDTSANPDDPDDGSNGTNQSTIKVTQGGNPGTGSNNGKPDIASMSYDEVVANLQQANQ</sequence>
<protein>
    <submittedName>
        <fullName evidence="2">Phage minor capsid protein</fullName>
    </submittedName>
</protein>
<comment type="caution">
    <text evidence="2">The sequence shown here is derived from an EMBL/GenBank/DDBJ whole genome shotgun (WGS) entry which is preliminary data.</text>
</comment>
<feature type="compositionally biased region" description="Polar residues" evidence="1">
    <location>
        <begin position="162"/>
        <end position="185"/>
    </location>
</feature>
<dbReference type="AlphaFoldDB" id="A0A1Z5IYV0"/>
<dbReference type="OrthoDB" id="2365850at2"/>
<dbReference type="InterPro" id="IPR009636">
    <property type="entry name" value="SCAF"/>
</dbReference>